<accession>A0A7K0GSF6</accession>
<evidence type="ECO:0000313" key="1">
    <source>
        <dbReference type="EMBL" id="MRY92736.1"/>
    </source>
</evidence>
<sequence length="61" mass="7166">MEHYNRLNNECCEAISNRMQGVVRRNGLMAFRIIMVQTIVRHLADECYPDAGRTTSETRMY</sequence>
<dbReference type="RefSeq" id="WP_147377911.1">
    <property type="nucleotide sequence ID" value="NZ_CAXSUO010000022.1"/>
</dbReference>
<gene>
    <name evidence="1" type="ORF">GKD67_05755</name>
</gene>
<comment type="caution">
    <text evidence="1">The sequence shown here is derived from an EMBL/GenBank/DDBJ whole genome shotgun (WGS) entry which is preliminary data.</text>
</comment>
<name>A0A7K0GSF6_PARDI</name>
<reference evidence="1 2" key="1">
    <citation type="journal article" date="2019" name="Nat. Med.">
        <title>A library of human gut bacterial isolates paired with longitudinal multiomics data enables mechanistic microbiome research.</title>
        <authorList>
            <person name="Poyet M."/>
            <person name="Groussin M."/>
            <person name="Gibbons S.M."/>
            <person name="Avila-Pacheco J."/>
            <person name="Jiang X."/>
            <person name="Kearney S.M."/>
            <person name="Perrotta A.R."/>
            <person name="Berdy B."/>
            <person name="Zhao S."/>
            <person name="Lieberman T.D."/>
            <person name="Swanson P.K."/>
            <person name="Smith M."/>
            <person name="Roesemann S."/>
            <person name="Alexander J.E."/>
            <person name="Rich S.A."/>
            <person name="Livny J."/>
            <person name="Vlamakis H."/>
            <person name="Clish C."/>
            <person name="Bullock K."/>
            <person name="Deik A."/>
            <person name="Scott J."/>
            <person name="Pierce K.A."/>
            <person name="Xavier R.J."/>
            <person name="Alm E.J."/>
        </authorList>
    </citation>
    <scope>NUCLEOTIDE SEQUENCE [LARGE SCALE GENOMIC DNA]</scope>
    <source>
        <strain evidence="1 2">BIOML-A9</strain>
    </source>
</reference>
<proteinExistence type="predicted"/>
<dbReference type="Proteomes" id="UP000461276">
    <property type="component" value="Unassembled WGS sequence"/>
</dbReference>
<dbReference type="EMBL" id="WKMY01000002">
    <property type="protein sequence ID" value="MRY92736.1"/>
    <property type="molecule type" value="Genomic_DNA"/>
</dbReference>
<protein>
    <submittedName>
        <fullName evidence="1">Uncharacterized protein</fullName>
    </submittedName>
</protein>
<evidence type="ECO:0000313" key="2">
    <source>
        <dbReference type="Proteomes" id="UP000461276"/>
    </source>
</evidence>
<dbReference type="AlphaFoldDB" id="A0A7K0GSF6"/>
<organism evidence="1 2">
    <name type="scientific">Parabacteroides distasonis</name>
    <dbReference type="NCBI Taxonomy" id="823"/>
    <lineage>
        <taxon>Bacteria</taxon>
        <taxon>Pseudomonadati</taxon>
        <taxon>Bacteroidota</taxon>
        <taxon>Bacteroidia</taxon>
        <taxon>Bacteroidales</taxon>
        <taxon>Tannerellaceae</taxon>
        <taxon>Parabacteroides</taxon>
    </lineage>
</organism>